<name>A0A9P7C1C4_9FUNG</name>
<dbReference type="EMBL" id="JAANIU010010780">
    <property type="protein sequence ID" value="KAG1531523.1"/>
    <property type="molecule type" value="Genomic_DNA"/>
</dbReference>
<protein>
    <submittedName>
        <fullName evidence="1">Uncharacterized protein</fullName>
    </submittedName>
</protein>
<proteinExistence type="predicted"/>
<accession>A0A9P7C1C4</accession>
<sequence length="102" mass="10968">MSAQISITEDDLVDDLGAFADTLVECEVVRGQVNRVPTPKGSEYVIVTPMGVIGLSTPRTGYDDPTPTTGAGHGTRAVYRIAQPVRMRIPSRARTRAAAVLW</sequence>
<evidence type="ECO:0000313" key="2">
    <source>
        <dbReference type="Proteomes" id="UP000740926"/>
    </source>
</evidence>
<reference evidence="1 2" key="1">
    <citation type="journal article" date="2020" name="Microb. Genom.">
        <title>Genetic diversity of clinical and environmental Mucorales isolates obtained from an investigation of mucormycosis cases among solid organ transplant recipients.</title>
        <authorList>
            <person name="Nguyen M.H."/>
            <person name="Kaul D."/>
            <person name="Muto C."/>
            <person name="Cheng S.J."/>
            <person name="Richter R.A."/>
            <person name="Bruno V.M."/>
            <person name="Liu G."/>
            <person name="Beyhan S."/>
            <person name="Sundermann A.J."/>
            <person name="Mounaud S."/>
            <person name="Pasculle A.W."/>
            <person name="Nierman W.C."/>
            <person name="Driscoll E."/>
            <person name="Cumbie R."/>
            <person name="Clancy C.J."/>
            <person name="Dupont C.L."/>
        </authorList>
    </citation>
    <scope>NUCLEOTIDE SEQUENCE [LARGE SCALE GENOMIC DNA]</scope>
    <source>
        <strain evidence="1 2">GL24</strain>
    </source>
</reference>
<dbReference type="Proteomes" id="UP000740926">
    <property type="component" value="Unassembled WGS sequence"/>
</dbReference>
<organism evidence="1 2">
    <name type="scientific">Rhizopus delemar</name>
    <dbReference type="NCBI Taxonomy" id="936053"/>
    <lineage>
        <taxon>Eukaryota</taxon>
        <taxon>Fungi</taxon>
        <taxon>Fungi incertae sedis</taxon>
        <taxon>Mucoromycota</taxon>
        <taxon>Mucoromycotina</taxon>
        <taxon>Mucoromycetes</taxon>
        <taxon>Mucorales</taxon>
        <taxon>Mucorineae</taxon>
        <taxon>Rhizopodaceae</taxon>
        <taxon>Rhizopus</taxon>
    </lineage>
</organism>
<gene>
    <name evidence="1" type="ORF">G6F50_016650</name>
</gene>
<dbReference type="AlphaFoldDB" id="A0A9P7C1C4"/>
<evidence type="ECO:0000313" key="1">
    <source>
        <dbReference type="EMBL" id="KAG1531523.1"/>
    </source>
</evidence>
<comment type="caution">
    <text evidence="1">The sequence shown here is derived from an EMBL/GenBank/DDBJ whole genome shotgun (WGS) entry which is preliminary data.</text>
</comment>
<keyword evidence="2" id="KW-1185">Reference proteome</keyword>